<dbReference type="SUPFAM" id="SSF47413">
    <property type="entry name" value="lambda repressor-like DNA-binding domains"/>
    <property type="match status" value="1"/>
</dbReference>
<dbReference type="Gene3D" id="1.10.260.40">
    <property type="entry name" value="lambda repressor-like DNA-binding domains"/>
    <property type="match status" value="1"/>
</dbReference>
<gene>
    <name evidence="2" type="ordered locus">MADE_1014505</name>
</gene>
<dbReference type="GO" id="GO:0003677">
    <property type="term" value="F:DNA binding"/>
    <property type="evidence" value="ECO:0007669"/>
    <property type="project" value="InterPro"/>
</dbReference>
<protein>
    <recommendedName>
        <fullName evidence="1">HTH cro/C1-type domain-containing protein</fullName>
    </recommendedName>
</protein>
<evidence type="ECO:0000259" key="1">
    <source>
        <dbReference type="PROSITE" id="PS50943"/>
    </source>
</evidence>
<dbReference type="Proteomes" id="UP000001870">
    <property type="component" value="Chromosome"/>
</dbReference>
<dbReference type="PROSITE" id="PS50943">
    <property type="entry name" value="HTH_CROC1"/>
    <property type="match status" value="1"/>
</dbReference>
<sequence>MQRDYDAIRKKLNYYWELKGKGEKGLTQQKAAKILGISQPAFSYYLSGRNPSAKKSMALNTDIIRKFAAMVGCKPSDIDSDLTDVNTVVSGLTKAWVPVKYALSGMESTMKSLAVNFPAVPKDCFAIEVDVENYDGLKKGQHIICDPASKVHEHDYVIVIKDNEVFYGLLRYLSAQWVVTYSLNGKTFNEPTDTGVVHYVMAIQNKMNDKSMPFK</sequence>
<evidence type="ECO:0000313" key="3">
    <source>
        <dbReference type="Proteomes" id="UP000001870"/>
    </source>
</evidence>
<dbReference type="RefSeq" id="WP_012519327.1">
    <property type="nucleotide sequence ID" value="NC_011138.3"/>
</dbReference>
<name>F2GC79_ALTMD</name>
<evidence type="ECO:0000313" key="2">
    <source>
        <dbReference type="EMBL" id="AEA99035.1"/>
    </source>
</evidence>
<dbReference type="KEGG" id="amc:MADE_1014505"/>
<accession>F2GC79</accession>
<reference evidence="2 3" key="1">
    <citation type="journal article" date="2008" name="ISME J.">
        <title>Comparative genomics of two ecotypes of the marine planktonic copiotroph Alteromonas macleodii suggests alternative lifestyles associated with different kinds of particulate organic matter.</title>
        <authorList>
            <person name="Ivars-Martinez E."/>
            <person name="Martin-Cuadrado A.B."/>
            <person name="D'Auria G."/>
            <person name="Mira A."/>
            <person name="Ferriera S."/>
            <person name="Johnson J."/>
            <person name="Friedman R."/>
            <person name="Rodriguez-Valera F."/>
        </authorList>
    </citation>
    <scope>NUCLEOTIDE SEQUENCE [LARGE SCALE GENOMIC DNA]</scope>
    <source>
        <strain evidence="3">DSM 17117 / CIP 110805 / LMG 28347 / Deep ecotype</strain>
    </source>
</reference>
<dbReference type="InterPro" id="IPR001387">
    <property type="entry name" value="Cro/C1-type_HTH"/>
</dbReference>
<feature type="domain" description="HTH cro/C1-type" evidence="1">
    <location>
        <begin position="23"/>
        <end position="66"/>
    </location>
</feature>
<proteinExistence type="predicted"/>
<reference evidence="2 3" key="2">
    <citation type="journal article" date="2015" name="Antonie Van Leeuwenhoek">
        <title>Ecophysiological diversity of a novel member of the genus Alteromonas, and description of Alteromonas mediterranea sp. nov.</title>
        <authorList>
            <person name="Ivanova E.P."/>
            <person name="Lopez-Perez M."/>
            <person name="Zabalos M."/>
            <person name="Nguyen S.H."/>
            <person name="Webb H.K."/>
            <person name="Ryan J."/>
            <person name="Lagutin K."/>
            <person name="Vyssotski M."/>
            <person name="Crawford R.J."/>
            <person name="Rodriguez-Valera F."/>
        </authorList>
    </citation>
    <scope>NUCLEOTIDE SEQUENCE [LARGE SCALE GENOMIC DNA]</scope>
    <source>
        <strain evidence="3">DSM 17117 / CIP 110805 / LMG 28347 / Deep ecotype</strain>
    </source>
</reference>
<dbReference type="HOGENOM" id="CLU_1280960_0_0_6"/>
<organism evidence="2 3">
    <name type="scientific">Alteromonas mediterranea (strain DSM 17117 / CIP 110805 / LMG 28347 / Deep ecotype)</name>
    <dbReference type="NCBI Taxonomy" id="1774373"/>
    <lineage>
        <taxon>Bacteria</taxon>
        <taxon>Pseudomonadati</taxon>
        <taxon>Pseudomonadota</taxon>
        <taxon>Gammaproteobacteria</taxon>
        <taxon>Alteromonadales</taxon>
        <taxon>Alteromonadaceae</taxon>
        <taxon>Alteromonas/Salinimonas group</taxon>
        <taxon>Alteromonas</taxon>
    </lineage>
</organism>
<dbReference type="AlphaFoldDB" id="F2GC79"/>
<keyword evidence="3" id="KW-1185">Reference proteome</keyword>
<dbReference type="CDD" id="cd00093">
    <property type="entry name" value="HTH_XRE"/>
    <property type="match status" value="1"/>
</dbReference>
<dbReference type="InterPro" id="IPR010982">
    <property type="entry name" value="Lambda_DNA-bd_dom_sf"/>
</dbReference>
<dbReference type="EMBL" id="CP001103">
    <property type="protein sequence ID" value="AEA99035.1"/>
    <property type="molecule type" value="Genomic_DNA"/>
</dbReference>